<dbReference type="Proteomes" id="UP001205185">
    <property type="component" value="Unassembled WGS sequence"/>
</dbReference>
<feature type="domain" description="Saccharopine dehydrogenase NADP binding" evidence="2">
    <location>
        <begin position="5"/>
        <end position="113"/>
    </location>
</feature>
<sequence>MADTVHWVGTGLSTGSGVRILADTTNVVLYGRTQDKAAACIDRLGLTGKVTPRALDALDPERGDVVVSMLPATEHVRLLKLCLANGSHYANTSYVSDEIAGYAEAARDANIVLLTEAGLDPGIDHLLAHDLVARAEVDGPATAAFTSYCGGIPAVPNEFRYRFSWAPRGVLTALLSPARYIENGEPTVAERPWEATTAHELGGERFEAYPNRDSLPFVEQYHLPGQWRLERFVRGTLRLDGWLDAWAPVFAELRDPDPDRITALAADLAARHPTTETDRDRVVLAVALAVRGDDGTRWSGEYLLDLVGDEHDSAMARLVSTPLAVGVGEILSGALTPGLHRAAEGAEASTRWLAALNRYGITARFR</sequence>
<evidence type="ECO:0000313" key="4">
    <source>
        <dbReference type="EMBL" id="MCP2273052.1"/>
    </source>
</evidence>
<dbReference type="Pfam" id="PF03435">
    <property type="entry name" value="Sacchrp_dh_NADP"/>
    <property type="match status" value="1"/>
</dbReference>
<organism evidence="4 5">
    <name type="scientific">Actinokineospora diospyrosa</name>
    <dbReference type="NCBI Taxonomy" id="103728"/>
    <lineage>
        <taxon>Bacteria</taxon>
        <taxon>Bacillati</taxon>
        <taxon>Actinomycetota</taxon>
        <taxon>Actinomycetes</taxon>
        <taxon>Pseudonocardiales</taxon>
        <taxon>Pseudonocardiaceae</taxon>
        <taxon>Actinokineospora</taxon>
    </lineage>
</organism>
<evidence type="ECO:0000259" key="2">
    <source>
        <dbReference type="Pfam" id="PF03435"/>
    </source>
</evidence>
<gene>
    <name evidence="4" type="ORF">LV75_005578</name>
</gene>
<feature type="domain" description="Saccharopine dehydrogenase-like C-terminal" evidence="3">
    <location>
        <begin position="118"/>
        <end position="361"/>
    </location>
</feature>
<dbReference type="SUPFAM" id="SSF51735">
    <property type="entry name" value="NAD(P)-binding Rossmann-fold domains"/>
    <property type="match status" value="1"/>
</dbReference>
<dbReference type="SUPFAM" id="SSF55347">
    <property type="entry name" value="Glyceraldehyde-3-phosphate dehydrogenase-like, C-terminal domain"/>
    <property type="match status" value="1"/>
</dbReference>
<dbReference type="RefSeq" id="WP_253890081.1">
    <property type="nucleotide sequence ID" value="NZ_BAAAVB010000019.1"/>
</dbReference>
<dbReference type="InterPro" id="IPR005097">
    <property type="entry name" value="Sacchrp_dh_NADP-bd"/>
</dbReference>
<comment type="caution">
    <text evidence="4">The sequence shown here is derived from an EMBL/GenBank/DDBJ whole genome shotgun (WGS) entry which is preliminary data.</text>
</comment>
<accession>A0ABT1IK65</accession>
<reference evidence="4 5" key="1">
    <citation type="submission" date="2022-06" db="EMBL/GenBank/DDBJ databases">
        <title>Genomic Encyclopedia of Archaeal and Bacterial Type Strains, Phase II (KMG-II): from individual species to whole genera.</title>
        <authorList>
            <person name="Goeker M."/>
        </authorList>
    </citation>
    <scope>NUCLEOTIDE SEQUENCE [LARGE SCALE GENOMIC DNA]</scope>
    <source>
        <strain evidence="4 5">DSM 44255</strain>
    </source>
</reference>
<dbReference type="Pfam" id="PF16653">
    <property type="entry name" value="Sacchrp_dh_C"/>
    <property type="match status" value="1"/>
</dbReference>
<dbReference type="Gene3D" id="3.30.360.10">
    <property type="entry name" value="Dihydrodipicolinate Reductase, domain 2"/>
    <property type="match status" value="1"/>
</dbReference>
<dbReference type="InterPro" id="IPR032095">
    <property type="entry name" value="Sacchrp_dh-like_C"/>
</dbReference>
<dbReference type="InterPro" id="IPR051168">
    <property type="entry name" value="AASS"/>
</dbReference>
<dbReference type="PANTHER" id="PTHR11133:SF22">
    <property type="entry name" value="ALPHA-AMINOADIPIC SEMIALDEHYDE SYNTHASE, MITOCHONDRIAL"/>
    <property type="match status" value="1"/>
</dbReference>
<protein>
    <submittedName>
        <fullName evidence="4">Saccharopine dehydrogenase NADP binding domain-containing protein</fullName>
    </submittedName>
</protein>
<name>A0ABT1IK65_9PSEU</name>
<dbReference type="PANTHER" id="PTHR11133">
    <property type="entry name" value="SACCHAROPINE DEHYDROGENASE"/>
    <property type="match status" value="1"/>
</dbReference>
<keyword evidence="5" id="KW-1185">Reference proteome</keyword>
<evidence type="ECO:0000313" key="5">
    <source>
        <dbReference type="Proteomes" id="UP001205185"/>
    </source>
</evidence>
<dbReference type="InterPro" id="IPR036291">
    <property type="entry name" value="NAD(P)-bd_dom_sf"/>
</dbReference>
<dbReference type="EMBL" id="JAMTCO010000015">
    <property type="protein sequence ID" value="MCP2273052.1"/>
    <property type="molecule type" value="Genomic_DNA"/>
</dbReference>
<evidence type="ECO:0000259" key="3">
    <source>
        <dbReference type="Pfam" id="PF16653"/>
    </source>
</evidence>
<evidence type="ECO:0000256" key="1">
    <source>
        <dbReference type="ARBA" id="ARBA00023002"/>
    </source>
</evidence>
<keyword evidence="1" id="KW-0560">Oxidoreductase</keyword>
<proteinExistence type="predicted"/>
<dbReference type="Gene3D" id="3.40.50.720">
    <property type="entry name" value="NAD(P)-binding Rossmann-like Domain"/>
    <property type="match status" value="1"/>
</dbReference>